<keyword evidence="1" id="KW-0175">Coiled coil</keyword>
<keyword evidence="2" id="KW-1133">Transmembrane helix</keyword>
<evidence type="ECO:0000256" key="1">
    <source>
        <dbReference type="SAM" id="Coils"/>
    </source>
</evidence>
<dbReference type="AlphaFoldDB" id="A0A7L4ZEB4"/>
<dbReference type="Proteomes" id="UP000464657">
    <property type="component" value="Chromosome"/>
</dbReference>
<gene>
    <name evidence="3" type="ORF">IMCC3317_02240</name>
</gene>
<accession>A0A7L4ZEB4</accession>
<reference evidence="3 4" key="1">
    <citation type="journal article" date="2013" name="Int. J. Syst. Evol. Microbiol.">
        <title>Kordia antarctica sp. nov., isolated from Antarctic seawater.</title>
        <authorList>
            <person name="Baek K."/>
            <person name="Choi A."/>
            <person name="Kang I."/>
            <person name="Lee K."/>
            <person name="Cho J.C."/>
        </authorList>
    </citation>
    <scope>NUCLEOTIDE SEQUENCE [LARGE SCALE GENOMIC DNA]</scope>
    <source>
        <strain evidence="3 4">IMCC3317</strain>
    </source>
</reference>
<proteinExistence type="predicted"/>
<evidence type="ECO:0000256" key="2">
    <source>
        <dbReference type="SAM" id="Phobius"/>
    </source>
</evidence>
<organism evidence="3 4">
    <name type="scientific">Kordia antarctica</name>
    <dbReference type="NCBI Taxonomy" id="1218801"/>
    <lineage>
        <taxon>Bacteria</taxon>
        <taxon>Pseudomonadati</taxon>
        <taxon>Bacteroidota</taxon>
        <taxon>Flavobacteriia</taxon>
        <taxon>Flavobacteriales</taxon>
        <taxon>Flavobacteriaceae</taxon>
        <taxon>Kordia</taxon>
    </lineage>
</organism>
<evidence type="ECO:0000313" key="3">
    <source>
        <dbReference type="EMBL" id="QHI34879.1"/>
    </source>
</evidence>
<evidence type="ECO:0000313" key="4">
    <source>
        <dbReference type="Proteomes" id="UP000464657"/>
    </source>
</evidence>
<protein>
    <submittedName>
        <fullName evidence="3">Uncharacterized protein</fullName>
    </submittedName>
</protein>
<dbReference type="OrthoDB" id="1434825at2"/>
<keyword evidence="2" id="KW-0812">Transmembrane</keyword>
<keyword evidence="4" id="KW-1185">Reference proteome</keyword>
<feature type="coiled-coil region" evidence="1">
    <location>
        <begin position="76"/>
        <end position="113"/>
    </location>
</feature>
<dbReference type="KEGG" id="kan:IMCC3317_02240"/>
<name>A0A7L4ZEB4_9FLAO</name>
<keyword evidence="2" id="KW-0472">Membrane</keyword>
<dbReference type="EMBL" id="CP019288">
    <property type="protein sequence ID" value="QHI34879.1"/>
    <property type="molecule type" value="Genomic_DNA"/>
</dbReference>
<dbReference type="RefSeq" id="WP_160127664.1">
    <property type="nucleotide sequence ID" value="NZ_CP019288.1"/>
</dbReference>
<sequence length="269" mass="30550">MKKLTTQLLIIIALIMIHNPLYSQIDNESMELEENVNNINDFSKLEDERLRIIGDMYASMYEISGLFTELERSQSLERLIRQYNRLNTKENNLDSISKKHKEYIQRLEEIKSKIVLPELRSVGGQELHDMESMTVTEGFRRIIENKVQEILKKTDQLSSVGTKVTELNNTSYVSQNFKKQISWSFALLVAIVIIGFFIIAYRDDEIRKTIFSGDAGLQFITIFSIIIAIILFGITGVLGGKEISALIGGISGYILGRSSIGSNKSESKK</sequence>
<feature type="transmembrane region" description="Helical" evidence="2">
    <location>
        <begin position="213"/>
        <end position="237"/>
    </location>
</feature>
<feature type="transmembrane region" description="Helical" evidence="2">
    <location>
        <begin position="181"/>
        <end position="201"/>
    </location>
</feature>